<dbReference type="AlphaFoldDB" id="A0A420FV79"/>
<proteinExistence type="predicted"/>
<evidence type="ECO:0000256" key="1">
    <source>
        <dbReference type="SAM" id="Coils"/>
    </source>
</evidence>
<sequence length="446" mass="52308">MYGINHKINDPGLYLLSDIVEEQLNVYEKVLADTPAQDKEKIAQLEYAISIYRGELEKFKQEIEDQKKERFQFSVEEIYAMYGQYERKFISIEFHKYSASAQKYGRNISGTIQYGKAERETLEQVIKSGNVPRTNGLVKFESTDEHLSNEQQEQLKNEGFISGDIYEVLATDFPLQKAFGQVGKKEIPNTIEVKMDPTGFDVNRSNHWLLGQKIKSGYPLTDDEWAKFCGLSFYLEPESVNFDVIKLKGFSEHGKKTHLSRFFELEAKLYAKDISAEEMQEFNEFLKERKTVRIEAIVKEIKRSTNKTLEKFKEEYPEIYKALEISRIQFDTETLAYHNVVKPIYWDYEGFLHIYLRHCDELSIEGHFENKTKFQYSYKDIRRILKIAIENLLPQINDRLSQGKDFRIYGDKSLYFNGNHYSLHVLENGRIAAFHPLENPQEDATK</sequence>
<evidence type="ECO:0000313" key="3">
    <source>
        <dbReference type="Proteomes" id="UP000286402"/>
    </source>
</evidence>
<keyword evidence="1" id="KW-0175">Coiled coil</keyword>
<keyword evidence="3" id="KW-1185">Reference proteome</keyword>
<organism evidence="2 3">
    <name type="scientific">Sphingobacterium siyangense</name>
    <dbReference type="NCBI Taxonomy" id="459529"/>
    <lineage>
        <taxon>Bacteria</taxon>
        <taxon>Pseudomonadati</taxon>
        <taxon>Bacteroidota</taxon>
        <taxon>Sphingobacteriia</taxon>
        <taxon>Sphingobacteriales</taxon>
        <taxon>Sphingobacteriaceae</taxon>
        <taxon>Sphingobacterium</taxon>
    </lineage>
</organism>
<name>A0A420FV79_9SPHI</name>
<dbReference type="EMBL" id="MCAQ01000012">
    <property type="protein sequence ID" value="RKF36838.1"/>
    <property type="molecule type" value="Genomic_DNA"/>
</dbReference>
<accession>A0A420FV79</accession>
<evidence type="ECO:0000313" key="2">
    <source>
        <dbReference type="EMBL" id="RKF36838.1"/>
    </source>
</evidence>
<comment type="caution">
    <text evidence="2">The sequence shown here is derived from an EMBL/GenBank/DDBJ whole genome shotgun (WGS) entry which is preliminary data.</text>
</comment>
<dbReference type="Proteomes" id="UP000286402">
    <property type="component" value="Unassembled WGS sequence"/>
</dbReference>
<gene>
    <name evidence="2" type="ORF">BCY89_03965</name>
</gene>
<feature type="coiled-coil region" evidence="1">
    <location>
        <begin position="42"/>
        <end position="76"/>
    </location>
</feature>
<reference evidence="2 3" key="1">
    <citation type="submission" date="2016-07" db="EMBL/GenBank/DDBJ databases">
        <title>Genome analysis of Sphingobacterium siyangense T12B17.</title>
        <authorList>
            <person name="Xu D."/>
            <person name="Su Y."/>
            <person name="Zheng S."/>
        </authorList>
    </citation>
    <scope>NUCLEOTIDE SEQUENCE [LARGE SCALE GENOMIC DNA]</scope>
    <source>
        <strain evidence="2 3">T12B17</strain>
    </source>
</reference>
<protein>
    <submittedName>
        <fullName evidence="2">Uncharacterized protein</fullName>
    </submittedName>
</protein>